<name>A0AAE0ERV8_9CHLO</name>
<evidence type="ECO:0000313" key="3">
    <source>
        <dbReference type="EMBL" id="KAK3237742.1"/>
    </source>
</evidence>
<feature type="compositionally biased region" description="Basic and acidic residues" evidence="1">
    <location>
        <begin position="588"/>
        <end position="609"/>
    </location>
</feature>
<feature type="domain" description="Fungal lipase-type" evidence="2">
    <location>
        <begin position="204"/>
        <end position="337"/>
    </location>
</feature>
<feature type="region of interest" description="Disordered" evidence="1">
    <location>
        <begin position="366"/>
        <end position="402"/>
    </location>
</feature>
<keyword evidence="4" id="KW-1185">Reference proteome</keyword>
<dbReference type="Proteomes" id="UP001190700">
    <property type="component" value="Unassembled WGS sequence"/>
</dbReference>
<gene>
    <name evidence="3" type="ORF">CYMTET_52205</name>
</gene>
<dbReference type="AlphaFoldDB" id="A0AAE0ERV8"/>
<evidence type="ECO:0000256" key="1">
    <source>
        <dbReference type="SAM" id="MobiDB-lite"/>
    </source>
</evidence>
<dbReference type="InterPro" id="IPR002921">
    <property type="entry name" value="Fungal_lipase-type"/>
</dbReference>
<evidence type="ECO:0000313" key="4">
    <source>
        <dbReference type="Proteomes" id="UP001190700"/>
    </source>
</evidence>
<organism evidence="3 4">
    <name type="scientific">Cymbomonas tetramitiformis</name>
    <dbReference type="NCBI Taxonomy" id="36881"/>
    <lineage>
        <taxon>Eukaryota</taxon>
        <taxon>Viridiplantae</taxon>
        <taxon>Chlorophyta</taxon>
        <taxon>Pyramimonadophyceae</taxon>
        <taxon>Pyramimonadales</taxon>
        <taxon>Pyramimonadaceae</taxon>
        <taxon>Cymbomonas</taxon>
    </lineage>
</organism>
<dbReference type="Pfam" id="PF01764">
    <property type="entry name" value="Lipase_3"/>
    <property type="match status" value="1"/>
</dbReference>
<feature type="region of interest" description="Disordered" evidence="1">
    <location>
        <begin position="472"/>
        <end position="496"/>
    </location>
</feature>
<feature type="compositionally biased region" description="Basic and acidic residues" evidence="1">
    <location>
        <begin position="632"/>
        <end position="644"/>
    </location>
</feature>
<dbReference type="CDD" id="cd00519">
    <property type="entry name" value="Lipase_3"/>
    <property type="match status" value="1"/>
</dbReference>
<comment type="caution">
    <text evidence="3">The sequence shown here is derived from an EMBL/GenBank/DDBJ whole genome shotgun (WGS) entry which is preliminary data.</text>
</comment>
<dbReference type="GO" id="GO:0006629">
    <property type="term" value="P:lipid metabolic process"/>
    <property type="evidence" value="ECO:0007669"/>
    <property type="project" value="InterPro"/>
</dbReference>
<proteinExistence type="predicted"/>
<protein>
    <recommendedName>
        <fullName evidence="2">Fungal lipase-type domain-containing protein</fullName>
    </recommendedName>
</protein>
<evidence type="ECO:0000259" key="2">
    <source>
        <dbReference type="Pfam" id="PF01764"/>
    </source>
</evidence>
<reference evidence="3 4" key="1">
    <citation type="journal article" date="2015" name="Genome Biol. Evol.">
        <title>Comparative Genomics of a Bacterivorous Green Alga Reveals Evolutionary Causalities and Consequences of Phago-Mixotrophic Mode of Nutrition.</title>
        <authorList>
            <person name="Burns J.A."/>
            <person name="Paasch A."/>
            <person name="Narechania A."/>
            <person name="Kim E."/>
        </authorList>
    </citation>
    <scope>NUCLEOTIDE SEQUENCE [LARGE SCALE GENOMIC DNA]</scope>
    <source>
        <strain evidence="3 4">PLY_AMNH</strain>
    </source>
</reference>
<accession>A0AAE0ERV8</accession>
<dbReference type="InterPro" id="IPR029058">
    <property type="entry name" value="AB_hydrolase_fold"/>
</dbReference>
<feature type="region of interest" description="Disordered" evidence="1">
    <location>
        <begin position="556"/>
        <end position="646"/>
    </location>
</feature>
<dbReference type="Gene3D" id="3.40.50.1820">
    <property type="entry name" value="alpha/beta hydrolase"/>
    <property type="match status" value="1"/>
</dbReference>
<dbReference type="PANTHER" id="PTHR46023:SF6">
    <property type="entry name" value="LIPASE CLASS 3 FAMILY PROTEIN"/>
    <property type="match status" value="1"/>
</dbReference>
<dbReference type="EMBL" id="LGRX02034466">
    <property type="protein sequence ID" value="KAK3237742.1"/>
    <property type="molecule type" value="Genomic_DNA"/>
</dbReference>
<sequence length="910" mass="99982">MFPSTTRIKESVKLSPREPWINNNIKKAQSRIKLPLKKLNHRRQRCRNLGVTVLCAAAESSYHSDDITQFWKQNILGNLKQFKSWTYLELVVGLPWLSLERERQARWHKRHKQVEGDDLVNGGTEEATAHGIDYAGLVEATECLDIINALYFAGDGALDGFLANCMAREEDVEHFQAKSDFVGLAPMPAHVLFVSRELQAVVLCIRGTEVKDYAQGDGRWLPVDVMADLAASPVEFLDGYAHQGMATAARKLVQMHVQSLQTLEARTGYGIHVIGHSLGAGIAALTTLILQRHPSFKNVRCTAFGCPSVVSEELARKASKTVRTFVAEDDIVPRLSLASLVALHDELNSYDWQRGARDELFRAQRHVDAEQESSDDDTPSDSTSADPCQCPDGDHVETSPWCGADKPPDLMDFDDQLKWEFAGLEAAWTAGSEMDEATSSTMDEAPEEKAERLPHDKTAIADAHKAAPAPLSAVRAEEPHSNRNGGTGHRSQRRLGHGRFRAAPQAHHSMNDAELLEAAEALKEEKNELLLRSALLASILRPNQASNREKRRLLEAATRTAHAPSSEVRADNAHVAVSHTETPQSAHPEADVAHEAVPEEVGGRTHGERAGPGAVAHDRRGSRNDAPPGKEGSVEMHHTAKQSDLEESPMAWWGDAEALGSSKDDLSVWELAGLEAAKTTVTDEVLEAEEELVSLAVEHSLELLEEHFGTKYEREPLVHTWQQRYVGKTMAWIMSAARELVEHRSGKASDIQADTSSEGHNGAAPSIPSHVHRPLEEYMKTTNFQTAASPNLAQPVAAADAADYGESAPSPTPLYPAGRCFHLISNGIRRETNGGRFQAKPTDPTNLAAVPLTNTAISNHFPDAYARMLRSAAKHAPRELIPETEIDQVFAATFSRAQTKQFAKNPLRKQ</sequence>
<dbReference type="PANTHER" id="PTHR46023">
    <property type="entry name" value="LIPASE CLASS 3 PROTEIN-LIKE"/>
    <property type="match status" value="1"/>
</dbReference>
<dbReference type="SUPFAM" id="SSF53474">
    <property type="entry name" value="alpha/beta-Hydrolases"/>
    <property type="match status" value="1"/>
</dbReference>
<feature type="compositionally biased region" description="Acidic residues" evidence="1">
    <location>
        <begin position="370"/>
        <end position="379"/>
    </location>
</feature>